<dbReference type="CDD" id="cd11577">
    <property type="entry name" value="GH71"/>
    <property type="match status" value="1"/>
</dbReference>
<keyword evidence="3" id="KW-1185">Reference proteome</keyword>
<dbReference type="EMBL" id="JAUTDP010000015">
    <property type="protein sequence ID" value="KAK3388486.1"/>
    <property type="molecule type" value="Genomic_DNA"/>
</dbReference>
<dbReference type="AlphaFoldDB" id="A0AAE0NVL1"/>
<evidence type="ECO:0000313" key="3">
    <source>
        <dbReference type="Proteomes" id="UP001281003"/>
    </source>
</evidence>
<gene>
    <name evidence="2" type="ORF">B0T20DRAFT_96174</name>
</gene>
<comment type="caution">
    <text evidence="2">The sequence shown here is derived from an EMBL/GenBank/DDBJ whole genome shotgun (WGS) entry which is preliminary data.</text>
</comment>
<dbReference type="Pfam" id="PF03659">
    <property type="entry name" value="Glyco_hydro_71"/>
    <property type="match status" value="1"/>
</dbReference>
<feature type="region of interest" description="Disordered" evidence="1">
    <location>
        <begin position="460"/>
        <end position="502"/>
    </location>
</feature>
<feature type="compositionally biased region" description="Gly residues" evidence="1">
    <location>
        <begin position="471"/>
        <end position="488"/>
    </location>
</feature>
<evidence type="ECO:0000313" key="2">
    <source>
        <dbReference type="EMBL" id="KAK3388486.1"/>
    </source>
</evidence>
<organism evidence="2 3">
    <name type="scientific">Sordaria brevicollis</name>
    <dbReference type="NCBI Taxonomy" id="83679"/>
    <lineage>
        <taxon>Eukaryota</taxon>
        <taxon>Fungi</taxon>
        <taxon>Dikarya</taxon>
        <taxon>Ascomycota</taxon>
        <taxon>Pezizomycotina</taxon>
        <taxon>Sordariomycetes</taxon>
        <taxon>Sordariomycetidae</taxon>
        <taxon>Sordariales</taxon>
        <taxon>Sordariaceae</taxon>
        <taxon>Sordaria</taxon>
    </lineage>
</organism>
<reference evidence="2" key="1">
    <citation type="journal article" date="2023" name="Mol. Phylogenet. Evol.">
        <title>Genome-scale phylogeny and comparative genomics of the fungal order Sordariales.</title>
        <authorList>
            <person name="Hensen N."/>
            <person name="Bonometti L."/>
            <person name="Westerberg I."/>
            <person name="Brannstrom I.O."/>
            <person name="Guillou S."/>
            <person name="Cros-Aarteil S."/>
            <person name="Calhoun S."/>
            <person name="Haridas S."/>
            <person name="Kuo A."/>
            <person name="Mondo S."/>
            <person name="Pangilinan J."/>
            <person name="Riley R."/>
            <person name="LaButti K."/>
            <person name="Andreopoulos B."/>
            <person name="Lipzen A."/>
            <person name="Chen C."/>
            <person name="Yan M."/>
            <person name="Daum C."/>
            <person name="Ng V."/>
            <person name="Clum A."/>
            <person name="Steindorff A."/>
            <person name="Ohm R.A."/>
            <person name="Martin F."/>
            <person name="Silar P."/>
            <person name="Natvig D.O."/>
            <person name="Lalanne C."/>
            <person name="Gautier V."/>
            <person name="Ament-Velasquez S.L."/>
            <person name="Kruys A."/>
            <person name="Hutchinson M.I."/>
            <person name="Powell A.J."/>
            <person name="Barry K."/>
            <person name="Miller A.N."/>
            <person name="Grigoriev I.V."/>
            <person name="Debuchy R."/>
            <person name="Gladieux P."/>
            <person name="Hiltunen Thoren M."/>
            <person name="Johannesson H."/>
        </authorList>
    </citation>
    <scope>NUCLEOTIDE SEQUENCE</scope>
    <source>
        <strain evidence="2">FGSC 1904</strain>
    </source>
</reference>
<protein>
    <submittedName>
        <fullName evidence="2">Glycosyl hydrolase family 71-domain-containing protein</fullName>
    </submittedName>
</protein>
<accession>A0AAE0NVL1</accession>
<dbReference type="GO" id="GO:0051118">
    <property type="term" value="F:glucan endo-1,3-alpha-glucosidase activity"/>
    <property type="evidence" value="ECO:0007669"/>
    <property type="project" value="InterPro"/>
</dbReference>
<proteinExistence type="predicted"/>
<name>A0AAE0NVL1_SORBR</name>
<dbReference type="Proteomes" id="UP001281003">
    <property type="component" value="Unassembled WGS sequence"/>
</dbReference>
<sequence length="522" mass="56344">MIVPKSVFAHYMVGLTLNQTTDQWKHDIRLASEASIDGFALNIGPADHYTYTSLHTAYEAAATFTNFSLFLSFDFASQPDNNWDVDYIANLTNTFKDEPAQFKVDGKPLVSTFEGVEFVEGWREVRKRVDGGIVFVPDWSSIGPEGVRERVGEVDGAFSFDAWPRASQSQLTTFSDDGYLSALSVSSHPSSNSKTASTENKIYMMGISPYFYTSLQSYNKNWYSPSDALWPTRLSQALSLTHPGGHTPDMLQIITWNDFAESHYISDLVPSQILDEAKGYVDGHDHGGFRAVLPWYVAAYKLGKTAEEGLDDKDWPREKLGDGVVAAWYRTTPVNATTKDGQMCSDGGTKWGQNGEKSAKEAVEEDVVNVLAVVRKDTEVVVGVPETGRKVVMKVKKGGPRFIQVRFYDLGLGPENKKGGKVKIEMNGESREGVEVRGTCGESGVLNFNAATVYIAKSTHPDAGKDESESGGSGSGSGSGSGNGGGNGDGDDDGDENSAVSGSSVGVTAALVAFLGFALVNL</sequence>
<evidence type="ECO:0000256" key="1">
    <source>
        <dbReference type="SAM" id="MobiDB-lite"/>
    </source>
</evidence>
<dbReference type="InterPro" id="IPR005197">
    <property type="entry name" value="Glyco_hydro_71"/>
</dbReference>
<dbReference type="Gene3D" id="3.20.20.80">
    <property type="entry name" value="Glycosidases"/>
    <property type="match status" value="1"/>
</dbReference>
<keyword evidence="2" id="KW-0378">Hydrolase</keyword>
<reference evidence="2" key="2">
    <citation type="submission" date="2023-07" db="EMBL/GenBank/DDBJ databases">
        <authorList>
            <consortium name="Lawrence Berkeley National Laboratory"/>
            <person name="Haridas S."/>
            <person name="Hensen N."/>
            <person name="Bonometti L."/>
            <person name="Westerberg I."/>
            <person name="Brannstrom I.O."/>
            <person name="Guillou S."/>
            <person name="Cros-Aarteil S."/>
            <person name="Calhoun S."/>
            <person name="Kuo A."/>
            <person name="Mondo S."/>
            <person name="Pangilinan J."/>
            <person name="Riley R."/>
            <person name="LaButti K."/>
            <person name="Andreopoulos B."/>
            <person name="Lipzen A."/>
            <person name="Chen C."/>
            <person name="Yanf M."/>
            <person name="Daum C."/>
            <person name="Ng V."/>
            <person name="Clum A."/>
            <person name="Steindorff A."/>
            <person name="Ohm R."/>
            <person name="Martin F."/>
            <person name="Silar P."/>
            <person name="Natvig D."/>
            <person name="Lalanne C."/>
            <person name="Gautier V."/>
            <person name="Ament-velasquez S.L."/>
            <person name="Kruys A."/>
            <person name="Hutchinson M.I."/>
            <person name="Powell A.J."/>
            <person name="Barry K."/>
            <person name="Miller A.N."/>
            <person name="Grigoriev I.V."/>
            <person name="Debuchy R."/>
            <person name="Gladieux P."/>
            <person name="Thoren M.H."/>
            <person name="Johannesson H."/>
        </authorList>
    </citation>
    <scope>NUCLEOTIDE SEQUENCE</scope>
    <source>
        <strain evidence="2">FGSC 1904</strain>
    </source>
</reference>